<evidence type="ECO:0000256" key="1">
    <source>
        <dbReference type="SAM" id="MobiDB-lite"/>
    </source>
</evidence>
<dbReference type="OrthoDB" id="5522805at2"/>
<sequence>MICAEEVFVSLSLSNQQLAPRRGSDDCAGGQRGDGPEGHDRRAVDPGALSAEGAPERGASAATGEEGAPASERRRRRSDDPITALHYQLSTTRSEANLDVVVLVDDSGCLVAGAGAWPACEELAAYAPLLANPDAVQNAAVGSRIAALTAEVEVQSLSVAGGEVLLCGRGGTAERGASIARAAAGCLRILRAA</sequence>
<feature type="compositionally biased region" description="Basic and acidic residues" evidence="1">
    <location>
        <begin position="34"/>
        <end position="44"/>
    </location>
</feature>
<organism evidence="2 3">
    <name type="scientific">Sorangium cellulosum</name>
    <name type="common">Polyangium cellulosum</name>
    <dbReference type="NCBI Taxonomy" id="56"/>
    <lineage>
        <taxon>Bacteria</taxon>
        <taxon>Pseudomonadati</taxon>
        <taxon>Myxococcota</taxon>
        <taxon>Polyangia</taxon>
        <taxon>Polyangiales</taxon>
        <taxon>Polyangiaceae</taxon>
        <taxon>Sorangium</taxon>
    </lineage>
</organism>
<gene>
    <name evidence="2" type="ORF">BE15_01720</name>
</gene>
<dbReference type="AlphaFoldDB" id="A0A150QP81"/>
<dbReference type="EMBL" id="JEMA01000447">
    <property type="protein sequence ID" value="KYF69787.1"/>
    <property type="molecule type" value="Genomic_DNA"/>
</dbReference>
<proteinExistence type="predicted"/>
<reference evidence="2 3" key="1">
    <citation type="submission" date="2014-02" db="EMBL/GenBank/DDBJ databases">
        <title>The small core and large imbalanced accessory genome model reveals a collaborative survival strategy of Sorangium cellulosum strains in nature.</title>
        <authorList>
            <person name="Han K."/>
            <person name="Peng R."/>
            <person name="Blom J."/>
            <person name="Li Y.-Z."/>
        </authorList>
    </citation>
    <scope>NUCLEOTIDE SEQUENCE [LARGE SCALE GENOMIC DNA]</scope>
    <source>
        <strain evidence="2 3">So0008-312</strain>
    </source>
</reference>
<comment type="caution">
    <text evidence="2">The sequence shown here is derived from an EMBL/GenBank/DDBJ whole genome shotgun (WGS) entry which is preliminary data.</text>
</comment>
<evidence type="ECO:0000313" key="2">
    <source>
        <dbReference type="EMBL" id="KYF69787.1"/>
    </source>
</evidence>
<evidence type="ECO:0000313" key="3">
    <source>
        <dbReference type="Proteomes" id="UP000075260"/>
    </source>
</evidence>
<name>A0A150QP81_SORCE</name>
<accession>A0A150QP81</accession>
<dbReference type="Proteomes" id="UP000075260">
    <property type="component" value="Unassembled WGS sequence"/>
</dbReference>
<protein>
    <submittedName>
        <fullName evidence="2">Uncharacterized protein</fullName>
    </submittedName>
</protein>
<feature type="region of interest" description="Disordered" evidence="1">
    <location>
        <begin position="15"/>
        <end position="81"/>
    </location>
</feature>